<name>A0ABS5L5Q4_9ACTN</name>
<feature type="transmembrane region" description="Helical" evidence="2">
    <location>
        <begin position="221"/>
        <end position="244"/>
    </location>
</feature>
<evidence type="ECO:0008006" key="5">
    <source>
        <dbReference type="Google" id="ProtNLM"/>
    </source>
</evidence>
<dbReference type="Proteomes" id="UP000730482">
    <property type="component" value="Unassembled WGS sequence"/>
</dbReference>
<keyword evidence="4" id="KW-1185">Reference proteome</keyword>
<gene>
    <name evidence="3" type="ORF">KGQ19_43170</name>
</gene>
<evidence type="ECO:0000313" key="3">
    <source>
        <dbReference type="EMBL" id="MBS2553676.1"/>
    </source>
</evidence>
<proteinExistence type="predicted"/>
<feature type="transmembrane region" description="Helical" evidence="2">
    <location>
        <begin position="125"/>
        <end position="146"/>
    </location>
</feature>
<comment type="caution">
    <text evidence="3">The sequence shown here is derived from an EMBL/GenBank/DDBJ whole genome shotgun (WGS) entry which is preliminary data.</text>
</comment>
<feature type="region of interest" description="Disordered" evidence="1">
    <location>
        <begin position="1"/>
        <end position="21"/>
    </location>
</feature>
<evidence type="ECO:0000256" key="2">
    <source>
        <dbReference type="SAM" id="Phobius"/>
    </source>
</evidence>
<accession>A0ABS5L5Q4</accession>
<keyword evidence="2" id="KW-0812">Transmembrane</keyword>
<keyword evidence="2" id="KW-1133">Transmembrane helix</keyword>
<keyword evidence="2" id="KW-0472">Membrane</keyword>
<protein>
    <recommendedName>
        <fullName evidence="5">Integral membrane protein</fullName>
    </recommendedName>
</protein>
<evidence type="ECO:0000256" key="1">
    <source>
        <dbReference type="SAM" id="MobiDB-lite"/>
    </source>
</evidence>
<dbReference type="EMBL" id="JAAFYZ010000275">
    <property type="protein sequence ID" value="MBS2553676.1"/>
    <property type="molecule type" value="Genomic_DNA"/>
</dbReference>
<evidence type="ECO:0000313" key="4">
    <source>
        <dbReference type="Proteomes" id="UP000730482"/>
    </source>
</evidence>
<feature type="transmembrane region" description="Helical" evidence="2">
    <location>
        <begin position="94"/>
        <end position="113"/>
    </location>
</feature>
<organism evidence="3 4">
    <name type="scientific">Catenulispora pinistramenti</name>
    <dbReference type="NCBI Taxonomy" id="2705254"/>
    <lineage>
        <taxon>Bacteria</taxon>
        <taxon>Bacillati</taxon>
        <taxon>Actinomycetota</taxon>
        <taxon>Actinomycetes</taxon>
        <taxon>Catenulisporales</taxon>
        <taxon>Catenulisporaceae</taxon>
        <taxon>Catenulispora</taxon>
    </lineage>
</organism>
<reference evidence="3 4" key="1">
    <citation type="submission" date="2020-02" db="EMBL/GenBank/DDBJ databases">
        <title>Acidophilic actinobacteria isolated from forest soil.</title>
        <authorList>
            <person name="Golinska P."/>
        </authorList>
    </citation>
    <scope>NUCLEOTIDE SEQUENCE [LARGE SCALE GENOMIC DNA]</scope>
    <source>
        <strain evidence="3 4">NL8</strain>
    </source>
</reference>
<dbReference type="RefSeq" id="WP_212020463.1">
    <property type="nucleotide sequence ID" value="NZ_JAAFYZ010000275.1"/>
</dbReference>
<sequence length="260" mass="26536">MSEQSMGEKPNQRPSPDEYDAMLAEISEHLEEVAERGGPVGPGGNAYRLSGGDGPGGASGGAVASHWTRVGLLLLVDLALAAVLGIYVNFVVALFVGLVLTGLLISFATQGGYRKGLGYDKAADIPLGVGAMLAVLALAYFAPIFYLSSAGKEGVTTDVLVTAGSRDSASCQAVLPNGKTAKVTCLNPGDRNRLSPGHYRVVYDPDGHTRAWAGTKSDLPVALGGGLVVGGLVVCGVGAGLGVWRAARGKNGWRPGPAAH</sequence>